<dbReference type="GO" id="GO:0016887">
    <property type="term" value="F:ATP hydrolysis activity"/>
    <property type="evidence" value="ECO:0007669"/>
    <property type="project" value="InterPro"/>
</dbReference>
<keyword evidence="3" id="KW-0962">Peroxisome biogenesis</keyword>
<gene>
    <name evidence="12" type="ORF">HCN44_001436</name>
</gene>
<comment type="subcellular location">
    <subcellularLocation>
        <location evidence="1">Membrane</location>
    </subcellularLocation>
</comment>
<dbReference type="SMART" id="SM00382">
    <property type="entry name" value="AAA"/>
    <property type="match status" value="2"/>
</dbReference>
<keyword evidence="6" id="KW-0067">ATP-binding</keyword>
<dbReference type="InterPro" id="IPR027417">
    <property type="entry name" value="P-loop_NTPase"/>
</dbReference>
<evidence type="ECO:0000256" key="1">
    <source>
        <dbReference type="ARBA" id="ARBA00004370"/>
    </source>
</evidence>
<comment type="similarity">
    <text evidence="2">Belongs to the AAA ATPase family.</text>
</comment>
<evidence type="ECO:0000256" key="10">
    <source>
        <dbReference type="ARBA" id="ARBA00048778"/>
    </source>
</evidence>
<evidence type="ECO:0000256" key="7">
    <source>
        <dbReference type="ARBA" id="ARBA00023136"/>
    </source>
</evidence>
<evidence type="ECO:0000259" key="11">
    <source>
        <dbReference type="SMART" id="SM00382"/>
    </source>
</evidence>
<dbReference type="Gene3D" id="3.40.50.300">
    <property type="entry name" value="P-loop containing nucleotide triphosphate hydrolases"/>
    <property type="match status" value="2"/>
</dbReference>
<evidence type="ECO:0000256" key="3">
    <source>
        <dbReference type="ARBA" id="ARBA00022593"/>
    </source>
</evidence>
<keyword evidence="5" id="KW-0378">Hydrolase</keyword>
<dbReference type="InterPro" id="IPR003959">
    <property type="entry name" value="ATPase_AAA_core"/>
</dbReference>
<dbReference type="InterPro" id="IPR050168">
    <property type="entry name" value="AAA_ATPase_domain"/>
</dbReference>
<sequence>MMNFLVKYKILINFLHSGYAKNNKHHLLALVFLYYASLRFKKFINNKIKFKCLNNKAVDYFVNKYFNDNYVDAKSCVFGNLHNVNIKKWINICSVGSEKKYKVQLININCLENNIIYLSDVTFYNIKKLFKHNDESLFFILPGVDAPSKFADEVKLSMISNPHDCPESLIDNLLRNYFSQPRYLRKNDVICTRITDYAAEYFYTNPTPELSKVYFKINCVKLNGHYTNEASYVVCDESRLIQEGSINEYLPRQYQVFIEQNNCNNLDNIADELDKSLMLNCPRFLEKYVETLEDCIRPFMTTDNWMNIKPVFIVDGPRGCGKHRLLTCLAKRLGFNFYNVDCAEIHTLSASQTEAKLRIVISNAESYVPCILKLSNIESFCKNTDGKIDERITSNFTEQLNNLYSEKMTYPLIIIATIESSEIPRDIERNFIEKITIKQLNQDDKIDIINWYLKIKKFNTNIDVKNIAELCYDLVINDFETMILNSAKNSYKKYKNNVLIEMCDFKKSLESMQDILSDDIGSPKIPKVYWDDIGGLINLKNEIIRRIELPLLNNSGIKSSGILLYGPPGTGKTLLAKAVATECKLNFLSVKGPELLNMYVGQSEKNVRDIFERAKIASPCIIFFDELDALAPNRGRSGDSGGVMDRVVSQLLAEMDGLESSTSTFIIGATNRPDLIDSALLRPGRFDKLLYVGIYSDHQSQLSVLNAVTKKFIFANNNRDELLKNIADKLPANLTGADLQSVCSNAWLNAVKRIIESSDKYQQPKGPVVVKIEDFIDAINVLVPSVTNDELERYEKLQKQLSCKKNL</sequence>
<dbReference type="PANTHER" id="PTHR23077">
    <property type="entry name" value="AAA-FAMILY ATPASE"/>
    <property type="match status" value="1"/>
</dbReference>
<proteinExistence type="inferred from homology"/>
<dbReference type="PROSITE" id="PS00674">
    <property type="entry name" value="AAA"/>
    <property type="match status" value="1"/>
</dbReference>
<protein>
    <recommendedName>
        <fullName evidence="8">Peroxisomal ATPase PEX6</fullName>
    </recommendedName>
    <alternativeName>
        <fullName evidence="9">Peroxin-6</fullName>
    </alternativeName>
</protein>
<feature type="domain" description="AAA+ ATPase" evidence="11">
    <location>
        <begin position="558"/>
        <end position="696"/>
    </location>
</feature>
<dbReference type="GO" id="GO:0005524">
    <property type="term" value="F:ATP binding"/>
    <property type="evidence" value="ECO:0007669"/>
    <property type="project" value="UniProtKB-KW"/>
</dbReference>
<evidence type="ECO:0000256" key="4">
    <source>
        <dbReference type="ARBA" id="ARBA00022741"/>
    </source>
</evidence>
<keyword evidence="4" id="KW-0547">Nucleotide-binding</keyword>
<dbReference type="GO" id="GO:0016558">
    <property type="term" value="P:protein import into peroxisome matrix"/>
    <property type="evidence" value="ECO:0007669"/>
    <property type="project" value="TreeGrafter"/>
</dbReference>
<dbReference type="SUPFAM" id="SSF52540">
    <property type="entry name" value="P-loop containing nucleoside triphosphate hydrolases"/>
    <property type="match status" value="2"/>
</dbReference>
<keyword evidence="13" id="KW-1185">Reference proteome</keyword>
<reference evidence="12 13" key="1">
    <citation type="submission" date="2020-08" db="EMBL/GenBank/DDBJ databases">
        <title>Aphidius gifuensis genome sequencing and assembly.</title>
        <authorList>
            <person name="Du Z."/>
        </authorList>
    </citation>
    <scope>NUCLEOTIDE SEQUENCE [LARGE SCALE GENOMIC DNA]</scope>
    <source>
        <strain evidence="12">YNYX2018</strain>
        <tissue evidence="12">Adults</tissue>
    </source>
</reference>
<feature type="domain" description="AAA+ ATPase" evidence="11">
    <location>
        <begin position="308"/>
        <end position="441"/>
    </location>
</feature>
<organism evidence="12 13">
    <name type="scientific">Aphidius gifuensis</name>
    <name type="common">Parasitoid wasp</name>
    <dbReference type="NCBI Taxonomy" id="684658"/>
    <lineage>
        <taxon>Eukaryota</taxon>
        <taxon>Metazoa</taxon>
        <taxon>Ecdysozoa</taxon>
        <taxon>Arthropoda</taxon>
        <taxon>Hexapoda</taxon>
        <taxon>Insecta</taxon>
        <taxon>Pterygota</taxon>
        <taxon>Neoptera</taxon>
        <taxon>Endopterygota</taxon>
        <taxon>Hymenoptera</taxon>
        <taxon>Apocrita</taxon>
        <taxon>Ichneumonoidea</taxon>
        <taxon>Braconidae</taxon>
        <taxon>Aphidiinae</taxon>
        <taxon>Aphidius</taxon>
    </lineage>
</organism>
<evidence type="ECO:0000256" key="5">
    <source>
        <dbReference type="ARBA" id="ARBA00022801"/>
    </source>
</evidence>
<evidence type="ECO:0000313" key="13">
    <source>
        <dbReference type="Proteomes" id="UP000639338"/>
    </source>
</evidence>
<dbReference type="CDD" id="cd19527">
    <property type="entry name" value="RecA-like_PEX6_r2"/>
    <property type="match status" value="1"/>
</dbReference>
<dbReference type="FunFam" id="3.40.50.300:FF:000109">
    <property type="entry name" value="Peroxisomal biogenesis factor 6"/>
    <property type="match status" value="1"/>
</dbReference>
<dbReference type="InterPro" id="IPR003960">
    <property type="entry name" value="ATPase_AAA_CS"/>
</dbReference>
<evidence type="ECO:0000256" key="9">
    <source>
        <dbReference type="ARBA" id="ARBA00034920"/>
    </source>
</evidence>
<dbReference type="OrthoDB" id="2187at2759"/>
<evidence type="ECO:0000256" key="6">
    <source>
        <dbReference type="ARBA" id="ARBA00022840"/>
    </source>
</evidence>
<dbReference type="Pfam" id="PF00004">
    <property type="entry name" value="AAA"/>
    <property type="match status" value="2"/>
</dbReference>
<dbReference type="Proteomes" id="UP000639338">
    <property type="component" value="Unassembled WGS sequence"/>
</dbReference>
<evidence type="ECO:0000256" key="2">
    <source>
        <dbReference type="ARBA" id="ARBA00006914"/>
    </source>
</evidence>
<dbReference type="InterPro" id="IPR003593">
    <property type="entry name" value="AAA+_ATPase"/>
</dbReference>
<dbReference type="EMBL" id="JACMRX010000003">
    <property type="protein sequence ID" value="KAF7992111.1"/>
    <property type="molecule type" value="Genomic_DNA"/>
</dbReference>
<dbReference type="InterPro" id="IPR047533">
    <property type="entry name" value="RecA-like_PEX6_r2"/>
</dbReference>
<dbReference type="Gene3D" id="1.10.8.60">
    <property type="match status" value="2"/>
</dbReference>
<accession>A0A834XSP6</accession>
<dbReference type="PANTHER" id="PTHR23077:SF9">
    <property type="entry name" value="PEROXISOMAL ATPASE PEX6"/>
    <property type="match status" value="1"/>
</dbReference>
<dbReference type="GO" id="GO:0005829">
    <property type="term" value="C:cytosol"/>
    <property type="evidence" value="ECO:0007669"/>
    <property type="project" value="TreeGrafter"/>
</dbReference>
<evidence type="ECO:0000256" key="8">
    <source>
        <dbReference type="ARBA" id="ARBA00034811"/>
    </source>
</evidence>
<keyword evidence="7" id="KW-0472">Membrane</keyword>
<evidence type="ECO:0000313" key="12">
    <source>
        <dbReference type="EMBL" id="KAF7992111.1"/>
    </source>
</evidence>
<dbReference type="AlphaFoldDB" id="A0A834XSP6"/>
<comment type="caution">
    <text evidence="12">The sequence shown here is derived from an EMBL/GenBank/DDBJ whole genome shotgun (WGS) entry which is preliminary data.</text>
</comment>
<comment type="catalytic activity">
    <reaction evidence="10">
        <text>ATP + H2O = ADP + phosphate + H(+)</text>
        <dbReference type="Rhea" id="RHEA:13065"/>
        <dbReference type="ChEBI" id="CHEBI:15377"/>
        <dbReference type="ChEBI" id="CHEBI:15378"/>
        <dbReference type="ChEBI" id="CHEBI:30616"/>
        <dbReference type="ChEBI" id="CHEBI:43474"/>
        <dbReference type="ChEBI" id="CHEBI:456216"/>
    </reaction>
    <physiologicalReaction direction="left-to-right" evidence="10">
        <dbReference type="Rhea" id="RHEA:13066"/>
    </physiologicalReaction>
</comment>
<dbReference type="GO" id="GO:0005778">
    <property type="term" value="C:peroxisomal membrane"/>
    <property type="evidence" value="ECO:0007669"/>
    <property type="project" value="TreeGrafter"/>
</dbReference>
<name>A0A834XSP6_APHGI</name>